<dbReference type="KEGG" id="pgs:CPT03_03275"/>
<name>A0A2D1U1R4_9SPHI</name>
<reference evidence="1 2" key="1">
    <citation type="submission" date="2017-10" db="EMBL/GenBank/DDBJ databases">
        <title>Whole genome of Pedobacter ginsengisoli T01R-27 isolated from tomato rhizosphere.</title>
        <authorList>
            <person name="Weon H.-Y."/>
            <person name="Lee S.A."/>
            <person name="Sang M.K."/>
            <person name="Song J."/>
        </authorList>
    </citation>
    <scope>NUCLEOTIDE SEQUENCE [LARGE SCALE GENOMIC DNA]</scope>
    <source>
        <strain evidence="1 2">T01R-27</strain>
    </source>
</reference>
<proteinExistence type="predicted"/>
<keyword evidence="2" id="KW-1185">Reference proteome</keyword>
<gene>
    <name evidence="1" type="ORF">CPT03_03275</name>
</gene>
<dbReference type="AlphaFoldDB" id="A0A2D1U1R4"/>
<dbReference type="RefSeq" id="WP_099437500.1">
    <property type="nucleotide sequence ID" value="NZ_CP024091.1"/>
</dbReference>
<organism evidence="1 2">
    <name type="scientific">Pedobacter ginsengisoli</name>
    <dbReference type="NCBI Taxonomy" id="363852"/>
    <lineage>
        <taxon>Bacteria</taxon>
        <taxon>Pseudomonadati</taxon>
        <taxon>Bacteroidota</taxon>
        <taxon>Sphingobacteriia</taxon>
        <taxon>Sphingobacteriales</taxon>
        <taxon>Sphingobacteriaceae</taxon>
        <taxon>Pedobacter</taxon>
    </lineage>
</organism>
<dbReference type="EMBL" id="CP024091">
    <property type="protein sequence ID" value="ATP55552.1"/>
    <property type="molecule type" value="Genomic_DNA"/>
</dbReference>
<dbReference type="OrthoDB" id="775458at2"/>
<dbReference type="Proteomes" id="UP000223749">
    <property type="component" value="Chromosome"/>
</dbReference>
<evidence type="ECO:0000313" key="2">
    <source>
        <dbReference type="Proteomes" id="UP000223749"/>
    </source>
</evidence>
<evidence type="ECO:0000313" key="1">
    <source>
        <dbReference type="EMBL" id="ATP55552.1"/>
    </source>
</evidence>
<accession>A0A2D1U1R4</accession>
<sequence length="96" mass="11242">MTRIEAFNKINRYNYLVGRKVGQDSIAAIMPIPIDPNITVEQIFTSIFNDLPIDKTFSKFSKFKIAVIFNYQKFLDHGEVIWKDLDQVLTMLDIRE</sequence>
<protein>
    <submittedName>
        <fullName evidence="1">Uncharacterized protein</fullName>
    </submittedName>
</protein>